<dbReference type="GO" id="GO:0003697">
    <property type="term" value="F:single-stranded DNA binding"/>
    <property type="evidence" value="ECO:0007669"/>
    <property type="project" value="UniProtKB-ARBA"/>
</dbReference>
<evidence type="ECO:0000313" key="7">
    <source>
        <dbReference type="Proteomes" id="UP000319731"/>
    </source>
</evidence>
<dbReference type="InterPro" id="IPR007232">
    <property type="entry name" value="Rad52_Rad59_Rad22"/>
</dbReference>
<feature type="region of interest" description="Disordered" evidence="5">
    <location>
        <begin position="191"/>
        <end position="210"/>
    </location>
</feature>
<gene>
    <name evidence="6" type="ORF">SmJEL517_g05835</name>
</gene>
<dbReference type="GO" id="GO:0000724">
    <property type="term" value="P:double-strand break repair via homologous recombination"/>
    <property type="evidence" value="ECO:0007669"/>
    <property type="project" value="TreeGrafter"/>
</dbReference>
<keyword evidence="3" id="KW-0233">DNA recombination</keyword>
<dbReference type="EMBL" id="QEAO01000061">
    <property type="protein sequence ID" value="TPX30643.1"/>
    <property type="molecule type" value="Genomic_DNA"/>
</dbReference>
<organism evidence="6 7">
    <name type="scientific">Synchytrium microbalum</name>
    <dbReference type="NCBI Taxonomy" id="1806994"/>
    <lineage>
        <taxon>Eukaryota</taxon>
        <taxon>Fungi</taxon>
        <taxon>Fungi incertae sedis</taxon>
        <taxon>Chytridiomycota</taxon>
        <taxon>Chytridiomycota incertae sedis</taxon>
        <taxon>Chytridiomycetes</taxon>
        <taxon>Synchytriales</taxon>
        <taxon>Synchytriaceae</taxon>
        <taxon>Synchytrium</taxon>
    </lineage>
</organism>
<dbReference type="PANTHER" id="PTHR12132">
    <property type="entry name" value="DNA REPAIR AND RECOMBINATION PROTEIN RAD52, RAD59"/>
    <property type="match status" value="1"/>
</dbReference>
<feature type="region of interest" description="Disordered" evidence="5">
    <location>
        <begin position="232"/>
        <end position="328"/>
    </location>
</feature>
<feature type="compositionally biased region" description="Low complexity" evidence="5">
    <location>
        <begin position="241"/>
        <end position="250"/>
    </location>
</feature>
<dbReference type="Pfam" id="PF04098">
    <property type="entry name" value="Rad52_Rad22"/>
    <property type="match status" value="1"/>
</dbReference>
<feature type="compositionally biased region" description="Low complexity" evidence="5">
    <location>
        <begin position="480"/>
        <end position="491"/>
    </location>
</feature>
<dbReference type="AlphaFoldDB" id="A0A507BZE2"/>
<reference evidence="6 7" key="1">
    <citation type="journal article" date="2019" name="Sci. Rep.">
        <title>Comparative genomics of chytrid fungi reveal insights into the obligate biotrophic and pathogenic lifestyle of Synchytrium endobioticum.</title>
        <authorList>
            <person name="van de Vossenberg B.T.L.H."/>
            <person name="Warris S."/>
            <person name="Nguyen H.D.T."/>
            <person name="van Gent-Pelzer M.P.E."/>
            <person name="Joly D.L."/>
            <person name="van de Geest H.C."/>
            <person name="Bonants P.J.M."/>
            <person name="Smith D.S."/>
            <person name="Levesque C.A."/>
            <person name="van der Lee T.A.J."/>
        </authorList>
    </citation>
    <scope>NUCLEOTIDE SEQUENCE [LARGE SCALE GENOMIC DNA]</scope>
    <source>
        <strain evidence="6 7">JEL517</strain>
    </source>
</reference>
<feature type="compositionally biased region" description="Low complexity" evidence="5">
    <location>
        <begin position="592"/>
        <end position="603"/>
    </location>
</feature>
<keyword evidence="7" id="KW-1185">Reference proteome</keyword>
<dbReference type="Gene3D" id="3.30.390.80">
    <property type="entry name" value="DNA repair protein Rad52/59/22"/>
    <property type="match status" value="1"/>
</dbReference>
<feature type="compositionally biased region" description="Low complexity" evidence="5">
    <location>
        <begin position="306"/>
        <end position="328"/>
    </location>
</feature>
<dbReference type="GO" id="GO:0045002">
    <property type="term" value="P:double-strand break repair via single-strand annealing"/>
    <property type="evidence" value="ECO:0007669"/>
    <property type="project" value="TreeGrafter"/>
</dbReference>
<dbReference type="FunFam" id="3.30.390.80:FF:000001">
    <property type="entry name" value="DNA repair protein RAD52 homolog"/>
    <property type="match status" value="1"/>
</dbReference>
<dbReference type="SUPFAM" id="SSF54768">
    <property type="entry name" value="dsRNA-binding domain-like"/>
    <property type="match status" value="1"/>
</dbReference>
<dbReference type="InterPro" id="IPR042525">
    <property type="entry name" value="Rad52_Rad59_Rad22_sf"/>
</dbReference>
<feature type="compositionally biased region" description="Low complexity" evidence="5">
    <location>
        <begin position="439"/>
        <end position="473"/>
    </location>
</feature>
<feature type="compositionally biased region" description="Polar residues" evidence="5">
    <location>
        <begin position="493"/>
        <end position="510"/>
    </location>
</feature>
<evidence type="ECO:0000313" key="6">
    <source>
        <dbReference type="EMBL" id="TPX30643.1"/>
    </source>
</evidence>
<dbReference type="Proteomes" id="UP000319731">
    <property type="component" value="Unassembled WGS sequence"/>
</dbReference>
<dbReference type="OrthoDB" id="206565at2759"/>
<evidence type="ECO:0000256" key="1">
    <source>
        <dbReference type="ARBA" id="ARBA00006638"/>
    </source>
</evidence>
<feature type="region of interest" description="Disordered" evidence="5">
    <location>
        <begin position="641"/>
        <end position="705"/>
    </location>
</feature>
<dbReference type="RefSeq" id="XP_031022266.1">
    <property type="nucleotide sequence ID" value="XM_031171761.1"/>
</dbReference>
<feature type="compositionally biased region" description="Low complexity" evidence="5">
    <location>
        <begin position="511"/>
        <end position="521"/>
    </location>
</feature>
<evidence type="ECO:0000256" key="3">
    <source>
        <dbReference type="ARBA" id="ARBA00023172"/>
    </source>
</evidence>
<feature type="region of interest" description="Disordered" evidence="5">
    <location>
        <begin position="589"/>
        <end position="613"/>
    </location>
</feature>
<name>A0A507BZE2_9FUNG</name>
<dbReference type="PANTHER" id="PTHR12132:SF1">
    <property type="entry name" value="DNA REPAIR PROTEIN RAD52 HOMOLOG"/>
    <property type="match status" value="1"/>
</dbReference>
<protein>
    <submittedName>
        <fullName evidence="6">Uncharacterized protein</fullName>
    </submittedName>
</protein>
<comment type="caution">
    <text evidence="6">The sequence shown here is derived from an EMBL/GenBank/DDBJ whole genome shotgun (WGS) entry which is preliminary data.</text>
</comment>
<keyword evidence="2" id="KW-0227">DNA damage</keyword>
<accession>A0A507BZE2</accession>
<feature type="compositionally biased region" description="Gly residues" evidence="5">
    <location>
        <begin position="680"/>
        <end position="689"/>
    </location>
</feature>
<dbReference type="GO" id="GO:0006312">
    <property type="term" value="P:mitotic recombination"/>
    <property type="evidence" value="ECO:0007669"/>
    <property type="project" value="TreeGrafter"/>
</dbReference>
<evidence type="ECO:0000256" key="4">
    <source>
        <dbReference type="ARBA" id="ARBA00023204"/>
    </source>
</evidence>
<dbReference type="STRING" id="1806994.A0A507BZE2"/>
<feature type="compositionally biased region" description="Pro residues" evidence="5">
    <location>
        <begin position="412"/>
        <end position="423"/>
    </location>
</feature>
<feature type="compositionally biased region" description="Polar residues" evidence="5">
    <location>
        <begin position="426"/>
        <end position="438"/>
    </location>
</feature>
<proteinExistence type="inferred from homology"/>
<dbReference type="GeneID" id="42007058"/>
<feature type="compositionally biased region" description="Polar residues" evidence="5">
    <location>
        <begin position="268"/>
        <end position="279"/>
    </location>
</feature>
<feature type="compositionally biased region" description="Low complexity" evidence="5">
    <location>
        <begin position="385"/>
        <end position="411"/>
    </location>
</feature>
<keyword evidence="4" id="KW-0234">DNA repair</keyword>
<evidence type="ECO:0000256" key="5">
    <source>
        <dbReference type="SAM" id="MobiDB-lite"/>
    </source>
</evidence>
<feature type="region of interest" description="Disordered" evidence="5">
    <location>
        <begin position="384"/>
        <end position="524"/>
    </location>
</feature>
<feature type="compositionally biased region" description="Low complexity" evidence="5">
    <location>
        <begin position="690"/>
        <end position="705"/>
    </location>
</feature>
<dbReference type="GO" id="GO:0005634">
    <property type="term" value="C:nucleus"/>
    <property type="evidence" value="ECO:0007669"/>
    <property type="project" value="TreeGrafter"/>
</dbReference>
<sequence length="705" mass="76717">MKRSRDQFMESTTSTFGNATFDPAEHVFLRRELSRNLGPEFVSERPAPGGGKVAYIEAPKAIQIANDMFGFNGWSSTVMDITVDFVDVDDNGRSSLGLSAIVRVTLKDGAYHEDVGYGSMINARDKASAFEKAKKEAVTDAIKRALRSFGNSLGNCLYDKVFTKALARLKAPPAPGIDPSELYRADHLKPASYIPRPHPQPNNNNMHMQFSSAMNHDQPQNMAKQMINPLSLPHFNHLHDSNNSNSNNSNQAPPPYATPLGQQHQQQMALQNSKSNNLGRPSPLRMNKEPIGHYGNVNSRKGPGETNVANKNNNANNNANNNIINNNTSNTNIKPEMQIPEFNGIQNSAVESDVLGTNPNVRLLYLDELSFEDIEGLDAVIAKSHQPPGAAGPPQQQQHHNGLNPPQGAQPGQPPVNRAPPLPNLQVMNQPVNHSGMNHHQQQQQAMHQQPQKQGMPQQQQQQAGPAMPIQPQQQPPQPQQNQQQQPILPQGRPTTSINGATSTHTLPPNQQRQQQQQLQRGVSNEGLNRHQEQLRHAGSNNGNDDVIRAGSVLEKENEPAGNIGGVVLVGATPTELTKTVDGQLPIPALGAPQQQQPVANQPFDGPMKKQQSMTRQVSSNWRHTNNQPPAANYAAFNNTNHNHALHPNARRPQQPTTDFGAKPGADGVYAFGTTSRGNVGDGNGGVGNGNNENVGPQQQQPNGI</sequence>
<dbReference type="InterPro" id="IPR041247">
    <property type="entry name" value="Rad52_fam"/>
</dbReference>
<comment type="similarity">
    <text evidence="1">Belongs to the RAD52 family.</text>
</comment>
<evidence type="ECO:0000256" key="2">
    <source>
        <dbReference type="ARBA" id="ARBA00022763"/>
    </source>
</evidence>